<dbReference type="EMBL" id="GHWJ01010387">
    <property type="protein sequence ID" value="NOV43124.1"/>
    <property type="molecule type" value="Transcribed_RNA"/>
</dbReference>
<evidence type="ECO:0008006" key="4">
    <source>
        <dbReference type="Google" id="ProtNLM"/>
    </source>
</evidence>
<evidence type="ECO:0000256" key="2">
    <source>
        <dbReference type="SAM" id="SignalP"/>
    </source>
</evidence>
<evidence type="ECO:0000256" key="1">
    <source>
        <dbReference type="SAM" id="Phobius"/>
    </source>
</evidence>
<keyword evidence="1" id="KW-1133">Transmembrane helix</keyword>
<accession>A0A6M2DB96</accession>
<feature type="chain" id="PRO_5027107183" description="Secreted protein" evidence="2">
    <location>
        <begin position="22"/>
        <end position="85"/>
    </location>
</feature>
<keyword evidence="1" id="KW-0812">Transmembrane</keyword>
<proteinExistence type="predicted"/>
<dbReference type="AlphaFoldDB" id="A0A6M2DB96"/>
<keyword evidence="1" id="KW-0472">Membrane</keyword>
<sequence length="85" mass="9886">MVTALAFVHNILFFLQSCVNCYVNISKHCFNLSGLKEQFFRWRLTVLHINIYIIYKAVSVACYLSKLSLPNRKLLMRKKVSKSAT</sequence>
<name>A0A6M2DB96_RHIMP</name>
<reference evidence="3" key="1">
    <citation type="submission" date="2019-09" db="EMBL/GenBank/DDBJ databases">
        <title>Organ-specific transcriptomic study of the physiology of the cattle tick, Rhipicephalus microplus.</title>
        <authorList>
            <person name="Tirloni L."/>
            <person name="Braz G."/>
            <person name="Gandara A.C.P."/>
            <person name="Sabadin G.A."/>
            <person name="da Silva R.M."/>
            <person name="Guizzo M.G."/>
            <person name="Machado J.A."/>
            <person name="Costa E.P."/>
            <person name="Gomes H.F."/>
            <person name="Moraes J."/>
            <person name="Mota M.B.S."/>
            <person name="Mesquita R.D."/>
            <person name="Alvarenga P.H."/>
            <person name="Alves F."/>
            <person name="Seixas A."/>
            <person name="da Fonseca R.N."/>
            <person name="Fogaca A."/>
            <person name="Logullo C."/>
            <person name="Tanaka A."/>
            <person name="Daffre S."/>
            <person name="Termignoni C."/>
            <person name="Vaz I.S.Jr."/>
            <person name="Oliveira P.L."/>
            <person name="Ribeiro J.M."/>
        </authorList>
    </citation>
    <scope>NUCLEOTIDE SEQUENCE</scope>
    <source>
        <strain evidence="3">Porto Alegre</strain>
    </source>
</reference>
<evidence type="ECO:0000313" key="3">
    <source>
        <dbReference type="EMBL" id="NOV43124.1"/>
    </source>
</evidence>
<feature type="signal peptide" evidence="2">
    <location>
        <begin position="1"/>
        <end position="21"/>
    </location>
</feature>
<protein>
    <recommendedName>
        <fullName evidence="4">Secreted protein</fullName>
    </recommendedName>
</protein>
<feature type="transmembrane region" description="Helical" evidence="1">
    <location>
        <begin position="45"/>
        <end position="69"/>
    </location>
</feature>
<organism evidence="3">
    <name type="scientific">Rhipicephalus microplus</name>
    <name type="common">Cattle tick</name>
    <name type="synonym">Boophilus microplus</name>
    <dbReference type="NCBI Taxonomy" id="6941"/>
    <lineage>
        <taxon>Eukaryota</taxon>
        <taxon>Metazoa</taxon>
        <taxon>Ecdysozoa</taxon>
        <taxon>Arthropoda</taxon>
        <taxon>Chelicerata</taxon>
        <taxon>Arachnida</taxon>
        <taxon>Acari</taxon>
        <taxon>Parasitiformes</taxon>
        <taxon>Ixodida</taxon>
        <taxon>Ixodoidea</taxon>
        <taxon>Ixodidae</taxon>
        <taxon>Rhipicephalinae</taxon>
        <taxon>Rhipicephalus</taxon>
        <taxon>Boophilus</taxon>
    </lineage>
</organism>
<keyword evidence="2" id="KW-0732">Signal</keyword>